<evidence type="ECO:0000256" key="3">
    <source>
        <dbReference type="ARBA" id="ARBA00022745"/>
    </source>
</evidence>
<feature type="compositionally biased region" description="Acidic residues" evidence="5">
    <location>
        <begin position="43"/>
        <end position="52"/>
    </location>
</feature>
<dbReference type="GO" id="GO:0005634">
    <property type="term" value="C:nucleus"/>
    <property type="evidence" value="ECO:0007669"/>
    <property type="project" value="UniProtKB-SubCell"/>
</dbReference>
<feature type="compositionally biased region" description="Basic and acidic residues" evidence="5">
    <location>
        <begin position="97"/>
        <end position="107"/>
    </location>
</feature>
<protein>
    <submittedName>
        <fullName evidence="7">ETHYLENE INSENSITIVE 3-like 5 protein</fullName>
    </submittedName>
</protein>
<organism evidence="7">
    <name type="scientific">Triticum urartu</name>
    <name type="common">Red wild einkorn</name>
    <name type="synonym">Crithodium urartu</name>
    <dbReference type="NCBI Taxonomy" id="4572"/>
    <lineage>
        <taxon>Eukaryota</taxon>
        <taxon>Viridiplantae</taxon>
        <taxon>Streptophyta</taxon>
        <taxon>Embryophyta</taxon>
        <taxon>Tracheophyta</taxon>
        <taxon>Spermatophyta</taxon>
        <taxon>Magnoliopsida</taxon>
        <taxon>Liliopsida</taxon>
        <taxon>Poales</taxon>
        <taxon>Poaceae</taxon>
        <taxon>BOP clade</taxon>
        <taxon>Pooideae</taxon>
        <taxon>Triticodae</taxon>
        <taxon>Triticeae</taxon>
        <taxon>Triticinae</taxon>
        <taxon>Triticum</taxon>
    </lineage>
</organism>
<dbReference type="InterPro" id="IPR006957">
    <property type="entry name" value="EIN3"/>
</dbReference>
<dbReference type="Gene3D" id="1.10.3180.10">
    <property type="entry name" value="DNA-binding domain of EIN3-like"/>
    <property type="match status" value="2"/>
</dbReference>
<evidence type="ECO:0000256" key="4">
    <source>
        <dbReference type="ARBA" id="ARBA00023242"/>
    </source>
</evidence>
<feature type="region of interest" description="Disordered" evidence="5">
    <location>
        <begin position="1"/>
        <end position="57"/>
    </location>
</feature>
<dbReference type="OMA" id="CESIEIA"/>
<dbReference type="PANTHER" id="PTHR33305">
    <property type="entry name" value="ETHYLENE INSENSITIVE 3-LIKE 2 PROTEIN"/>
    <property type="match status" value="1"/>
</dbReference>
<dbReference type="STRING" id="4572.M7ZKW4"/>
<evidence type="ECO:0000256" key="1">
    <source>
        <dbReference type="ARBA" id="ARBA00004123"/>
    </source>
</evidence>
<dbReference type="Pfam" id="PF04873">
    <property type="entry name" value="EIN3_DNA-bd"/>
    <property type="match status" value="1"/>
</dbReference>
<feature type="compositionally biased region" description="Basic residues" evidence="5">
    <location>
        <begin position="542"/>
        <end position="552"/>
    </location>
</feature>
<name>M7ZKW4_TRIUA</name>
<evidence type="ECO:0000259" key="6">
    <source>
        <dbReference type="Pfam" id="PF04873"/>
    </source>
</evidence>
<accession>M7ZKW4</accession>
<feature type="region of interest" description="Disordered" evidence="5">
    <location>
        <begin position="525"/>
        <end position="552"/>
    </location>
</feature>
<evidence type="ECO:0000256" key="5">
    <source>
        <dbReference type="SAM" id="MobiDB-lite"/>
    </source>
</evidence>
<gene>
    <name evidence="7" type="ORF">TRIUR3_20987</name>
</gene>
<dbReference type="PANTHER" id="PTHR33305:SF29">
    <property type="entry name" value="ETHYLENE INSENSITIVE 3-LIKE 5 PROTEIN"/>
    <property type="match status" value="1"/>
</dbReference>
<keyword evidence="3" id="KW-0936">Ethylene signaling pathway</keyword>
<comment type="subcellular location">
    <subcellularLocation>
        <location evidence="1">Nucleus</location>
    </subcellularLocation>
</comment>
<dbReference type="GO" id="GO:0003700">
    <property type="term" value="F:DNA-binding transcription factor activity"/>
    <property type="evidence" value="ECO:0007669"/>
    <property type="project" value="InterPro"/>
</dbReference>
<dbReference type="InterPro" id="IPR023278">
    <property type="entry name" value="Ethylene_insens-like_DNA-bd"/>
</dbReference>
<dbReference type="EMBL" id="KD104973">
    <property type="protein sequence ID" value="EMS60757.1"/>
    <property type="molecule type" value="Genomic_DNA"/>
</dbReference>
<dbReference type="GO" id="GO:0009873">
    <property type="term" value="P:ethylene-activated signaling pathway"/>
    <property type="evidence" value="ECO:0007669"/>
    <property type="project" value="UniProtKB-KW"/>
</dbReference>
<evidence type="ECO:0000256" key="2">
    <source>
        <dbReference type="ARBA" id="ARBA00009416"/>
    </source>
</evidence>
<dbReference type="SUPFAM" id="SSF116768">
    <property type="entry name" value="DNA-binding domain of EIN3-like"/>
    <property type="match status" value="1"/>
</dbReference>
<dbReference type="InterPro" id="IPR047091">
    <property type="entry name" value="EIN3-like_DNA-bd"/>
</dbReference>
<proteinExistence type="inferred from homology"/>
<dbReference type="GO" id="GO:0003677">
    <property type="term" value="F:DNA binding"/>
    <property type="evidence" value="ECO:0007669"/>
    <property type="project" value="TreeGrafter"/>
</dbReference>
<feature type="region of interest" description="Disordered" evidence="5">
    <location>
        <begin position="324"/>
        <end position="366"/>
    </location>
</feature>
<keyword evidence="4" id="KW-0539">Nucleus</keyword>
<sequence>MESPSNDKPIPGLHELPPAVMDRGKAKADPANPHAVAVATEPDLQDDSESESGSESIEIADLKKRMWKDQLLLMKLEGTPGHERRATGQRPGTDLAQAEKEAEMPESRYRRKAMLRAQDGVLRHMLRMMEACNARGFVYGIVDETGMPVSGSSDSLRGWWKEDVGFERTGPTALAGPSTALESPGSSFLHGLLDIQDSTLGSLLSALIQHCEPPQRSFPLDRGLPPPWWPTGQEFWWGLQGETQAHQGPPPYRKPHDLKKAWKISLLSAVIKHLSPRFDQMRKLVWQSKRLQHRMSAKDAETWSRVITQEEALDRQVQRALRITPLEEEDDDKEPQEAEHGLHVNKRKREVGNESAGGNDDSGSGRELVALPVIDGVAEADRNSIDELMKMYYSCLQGTDGGEQEIKDVAAGGGEQSNTSSAETGVLDAATEFKNSNNFCSAADEAFEDLKRQLVNPPVLAAPVDKEPLLIDKEPLLLYVAANVRAVSGAKGGSEVLIESKQRKKRKVAVVLWYAQGDAAAKVGAEVDGGGGAPKLGDARKMKQKGTKGKKK</sequence>
<feature type="region of interest" description="Disordered" evidence="5">
    <location>
        <begin position="76"/>
        <end position="107"/>
    </location>
</feature>
<evidence type="ECO:0000313" key="7">
    <source>
        <dbReference type="EMBL" id="EMS60757.1"/>
    </source>
</evidence>
<feature type="domain" description="Ethylene insensitive 3-like DNA-binding" evidence="6">
    <location>
        <begin position="61"/>
        <end position="311"/>
    </location>
</feature>
<dbReference type="AlphaFoldDB" id="M7ZKW4"/>
<reference evidence="7" key="1">
    <citation type="journal article" date="2013" name="Nature">
        <title>Draft genome of the wheat A-genome progenitor Triticum urartu.</title>
        <authorList>
            <person name="Ling H.Q."/>
            <person name="Zhao S."/>
            <person name="Liu D."/>
            <person name="Wang J."/>
            <person name="Sun H."/>
            <person name="Zhang C."/>
            <person name="Fan H."/>
            <person name="Li D."/>
            <person name="Dong L."/>
            <person name="Tao Y."/>
            <person name="Gao C."/>
            <person name="Wu H."/>
            <person name="Li Y."/>
            <person name="Cui Y."/>
            <person name="Guo X."/>
            <person name="Zheng S."/>
            <person name="Wang B."/>
            <person name="Yu K."/>
            <person name="Liang Q."/>
            <person name="Yang W."/>
            <person name="Lou X."/>
            <person name="Chen J."/>
            <person name="Feng M."/>
            <person name="Jian J."/>
            <person name="Zhang X."/>
            <person name="Luo G."/>
            <person name="Jiang Y."/>
            <person name="Liu J."/>
            <person name="Wang Z."/>
            <person name="Sha Y."/>
            <person name="Zhang B."/>
            <person name="Wu H."/>
            <person name="Tang D."/>
            <person name="Shen Q."/>
            <person name="Xue P."/>
            <person name="Zou S."/>
            <person name="Wang X."/>
            <person name="Liu X."/>
            <person name="Wang F."/>
            <person name="Yang Y."/>
            <person name="An X."/>
            <person name="Dong Z."/>
            <person name="Zhang K."/>
            <person name="Zhang X."/>
            <person name="Luo M.C."/>
            <person name="Dvorak J."/>
            <person name="Tong Y."/>
            <person name="Wang J."/>
            <person name="Yang H."/>
            <person name="Li Z."/>
            <person name="Wang D."/>
            <person name="Zhang A."/>
            <person name="Wang J."/>
        </authorList>
    </citation>
    <scope>NUCLEOTIDE SEQUENCE</scope>
</reference>
<dbReference type="eggNOG" id="ENOG502R6N5">
    <property type="taxonomic scope" value="Eukaryota"/>
</dbReference>
<comment type="similarity">
    <text evidence="2">Belongs to the EIN3 family.</text>
</comment>
<dbReference type="FunFam" id="1.10.3180.10:FF:000001">
    <property type="entry name" value="Ethylene insensitive 3-like 1"/>
    <property type="match status" value="1"/>
</dbReference>